<dbReference type="EMBL" id="CTRP01000012">
    <property type="protein sequence ID" value="CQR73149.1"/>
    <property type="molecule type" value="Genomic_DNA"/>
</dbReference>
<evidence type="ECO:0000259" key="1">
    <source>
        <dbReference type="Pfam" id="PF06445"/>
    </source>
</evidence>
<dbReference type="RefSeq" id="WP_021167960.1">
    <property type="nucleotide sequence ID" value="NZ_CTRP01000012.1"/>
</dbReference>
<dbReference type="InterPro" id="IPR029442">
    <property type="entry name" value="GyrI-like"/>
</dbReference>
<dbReference type="PIRSF" id="PIRSF031644">
    <property type="entry name" value="UCP031644"/>
    <property type="match status" value="1"/>
</dbReference>
<dbReference type="Gene3D" id="3.20.80.10">
    <property type="entry name" value="Regulatory factor, effector binding domain"/>
    <property type="match status" value="1"/>
</dbReference>
<sequence length="207" mass="23876">MDKVDYKKEWKELYKASAKKLSIVTVPPLQYLMIDGSGNPNNSIEFQNAVEALFSVSYTLKFMVKKTLEIDYGVMPLEGLWWSDDMNNFSSENKENWKWTLMIMQPKYITSALLTTAIEKVRQDKGLSVLDKIRFNTYDEGMAAQVLHIGPFSEEGPTVERLHTFITDNGYQMNGTHHEIYLSDTRRGDPKNWKTIIRQPIVLGRGD</sequence>
<evidence type="ECO:0000313" key="3">
    <source>
        <dbReference type="Proteomes" id="UP000049855"/>
    </source>
</evidence>
<evidence type="ECO:0000313" key="2">
    <source>
        <dbReference type="EMBL" id="CQR73149.1"/>
    </source>
</evidence>
<proteinExistence type="predicted"/>
<name>A0A0U1L1E4_9FIRM</name>
<gene>
    <name evidence="2" type="ORF">SpAn4DRAFT_2381</name>
</gene>
<dbReference type="SUPFAM" id="SSF55136">
    <property type="entry name" value="Probable bacterial effector-binding domain"/>
    <property type="match status" value="1"/>
</dbReference>
<dbReference type="InterPro" id="IPR008319">
    <property type="entry name" value="GyrI-like_CCH_Lin2189-like"/>
</dbReference>
<reference evidence="3" key="1">
    <citation type="submission" date="2015-03" db="EMBL/GenBank/DDBJ databases">
        <authorList>
            <person name="Nijsse Bart"/>
        </authorList>
    </citation>
    <scope>NUCLEOTIDE SEQUENCE [LARGE SCALE GENOMIC DNA]</scope>
</reference>
<organism evidence="2 3">
    <name type="scientific">Sporomusa ovata</name>
    <dbReference type="NCBI Taxonomy" id="2378"/>
    <lineage>
        <taxon>Bacteria</taxon>
        <taxon>Bacillati</taxon>
        <taxon>Bacillota</taxon>
        <taxon>Negativicutes</taxon>
        <taxon>Selenomonadales</taxon>
        <taxon>Sporomusaceae</taxon>
        <taxon>Sporomusa</taxon>
    </lineage>
</organism>
<dbReference type="InterPro" id="IPR011256">
    <property type="entry name" value="Reg_factor_effector_dom_sf"/>
</dbReference>
<dbReference type="AlphaFoldDB" id="A0A0U1L1E4"/>
<protein>
    <recommendedName>
        <fullName evidence="1">GyrI-like small molecule binding domain-containing protein</fullName>
    </recommendedName>
</protein>
<accession>A0A0U1L1E4</accession>
<feature type="domain" description="GyrI-like small molecule binding" evidence="1">
    <location>
        <begin position="21"/>
        <end position="201"/>
    </location>
</feature>
<keyword evidence="3" id="KW-1185">Reference proteome</keyword>
<dbReference type="Pfam" id="PF06445">
    <property type="entry name" value="GyrI-like"/>
    <property type="match status" value="1"/>
</dbReference>
<dbReference type="Proteomes" id="UP000049855">
    <property type="component" value="Unassembled WGS sequence"/>
</dbReference>